<dbReference type="EMBL" id="MKIR01000022">
    <property type="protein sequence ID" value="OFI49048.1"/>
    <property type="molecule type" value="Genomic_DNA"/>
</dbReference>
<evidence type="ECO:0000313" key="3">
    <source>
        <dbReference type="EMBL" id="OFI49048.1"/>
    </source>
</evidence>
<evidence type="ECO:0000256" key="1">
    <source>
        <dbReference type="ARBA" id="ARBA00008439"/>
    </source>
</evidence>
<gene>
    <name evidence="3" type="ORF">BG261_05140</name>
</gene>
<keyword evidence="4" id="KW-1185">Reference proteome</keyword>
<name>A0A1E8GNG2_9LACT</name>
<dbReference type="Proteomes" id="UP000178622">
    <property type="component" value="Unassembled WGS sequence"/>
</dbReference>
<organism evidence="3 4">
    <name type="scientific">Floricoccus tropicus</name>
    <dbReference type="NCBI Taxonomy" id="1859473"/>
    <lineage>
        <taxon>Bacteria</taxon>
        <taxon>Bacillati</taxon>
        <taxon>Bacillota</taxon>
        <taxon>Bacilli</taxon>
        <taxon>Lactobacillales</taxon>
        <taxon>Streptococcaceae</taxon>
        <taxon>Floricoccus</taxon>
    </lineage>
</organism>
<proteinExistence type="inferred from homology"/>
<evidence type="ECO:0000256" key="2">
    <source>
        <dbReference type="HAMAP-Rule" id="MF_01448"/>
    </source>
</evidence>
<dbReference type="HAMAP" id="MF_01448">
    <property type="entry name" value="UPF0473"/>
    <property type="match status" value="1"/>
</dbReference>
<dbReference type="NCBIfam" id="NF010215">
    <property type="entry name" value="PRK13678.1-2"/>
    <property type="match status" value="1"/>
</dbReference>
<dbReference type="OrthoDB" id="2086132at2"/>
<dbReference type="Pfam" id="PF06949">
    <property type="entry name" value="DUF1292"/>
    <property type="match status" value="1"/>
</dbReference>
<dbReference type="AlphaFoldDB" id="A0A1E8GNG2"/>
<dbReference type="PANTHER" id="PTHR40066:SF1">
    <property type="entry name" value="UPF0473 PROTEIN CBO2561_CLC_2432"/>
    <property type="match status" value="1"/>
</dbReference>
<evidence type="ECO:0000313" key="4">
    <source>
        <dbReference type="Proteomes" id="UP000178622"/>
    </source>
</evidence>
<dbReference type="RefSeq" id="WP_070792705.1">
    <property type="nucleotide sequence ID" value="NZ_MKIR01000022.1"/>
</dbReference>
<accession>A0A1E8GNG2</accession>
<sequence length="101" mass="11835">MTEHNHDHNHDDIELVTLYDENGDEVLYEVYLEIEAQKEFGKDYILLVPHDLNEDDEALILPYAVEKDENGEEIIVPISEDSDAEWNMIEEVFNSIVEEEQ</sequence>
<comment type="caution">
    <text evidence="3">The sequence shown here is derived from an EMBL/GenBank/DDBJ whole genome shotgun (WGS) entry which is preliminary data.</text>
</comment>
<reference evidence="4" key="1">
    <citation type="submission" date="2016-09" db="EMBL/GenBank/DDBJ databases">
        <title>Draft genome sequence of a novel species of the family Streptococcaceae isolated from flowers.</title>
        <authorList>
            <person name="Chuah L.-O."/>
            <person name="Yap K.-P."/>
            <person name="Thong K.L."/>
            <person name="Liong M.T."/>
            <person name="Ahmad R."/>
            <person name="Rusul G."/>
        </authorList>
    </citation>
    <scope>NUCLEOTIDE SEQUENCE [LARGE SCALE GENOMIC DNA]</scope>
    <source>
        <strain evidence="4">DF1</strain>
    </source>
</reference>
<dbReference type="STRING" id="1859473.BG261_05140"/>
<dbReference type="InterPro" id="IPR009711">
    <property type="entry name" value="UPF0473"/>
</dbReference>
<comment type="similarity">
    <text evidence="1 2">Belongs to the UPF0473 family.</text>
</comment>
<dbReference type="PANTHER" id="PTHR40066">
    <property type="entry name" value="UPF0473 PROTEIN CBO2561/CLC_2432"/>
    <property type="match status" value="1"/>
</dbReference>
<protein>
    <recommendedName>
        <fullName evidence="2">UPF0473 protein BG261_05140</fullName>
    </recommendedName>
</protein>